<dbReference type="Proteomes" id="UP000007161">
    <property type="component" value="Chromosome"/>
</dbReference>
<accession>H2J626</accession>
<keyword evidence="1" id="KW-0472">Membrane</keyword>
<dbReference type="Gene3D" id="1.10.287.110">
    <property type="entry name" value="DnaJ domain"/>
    <property type="match status" value="1"/>
</dbReference>
<evidence type="ECO:0000313" key="4">
    <source>
        <dbReference type="Proteomes" id="UP000007161"/>
    </source>
</evidence>
<evidence type="ECO:0000256" key="1">
    <source>
        <dbReference type="SAM" id="Phobius"/>
    </source>
</evidence>
<dbReference type="InterPro" id="IPR001623">
    <property type="entry name" value="DnaJ_domain"/>
</dbReference>
<dbReference type="CDD" id="cd06257">
    <property type="entry name" value="DnaJ"/>
    <property type="match status" value="1"/>
</dbReference>
<protein>
    <submittedName>
        <fullName evidence="3">DnaJ-class molecular chaperone with C-terminal Zn finger domain</fullName>
    </submittedName>
</protein>
<feature type="transmembrane region" description="Helical" evidence="1">
    <location>
        <begin position="30"/>
        <end position="51"/>
    </location>
</feature>
<dbReference type="AlphaFoldDB" id="H2J626"/>
<dbReference type="EMBL" id="CP003257">
    <property type="protein sequence ID" value="AEX85087.1"/>
    <property type="molecule type" value="Genomic_DNA"/>
</dbReference>
<evidence type="ECO:0000313" key="3">
    <source>
        <dbReference type="EMBL" id="AEX85087.1"/>
    </source>
</evidence>
<feature type="domain" description="J" evidence="2">
    <location>
        <begin position="104"/>
        <end position="162"/>
    </location>
</feature>
<dbReference type="KEGG" id="mpz:Marpi_0649"/>
<dbReference type="InterPro" id="IPR050817">
    <property type="entry name" value="DjlA_DnaK_co-chaperone"/>
</dbReference>
<reference evidence="4" key="2">
    <citation type="submission" date="2012-01" db="EMBL/GenBank/DDBJ databases">
        <title>Complete sequence of chromosome of Marinitoga piezophila KA3.</title>
        <authorList>
            <person name="Lucas S."/>
            <person name="Han J."/>
            <person name="Lapidus A."/>
            <person name="Cheng J.-F."/>
            <person name="Goodwin L."/>
            <person name="Pitluck S."/>
            <person name="Peters L."/>
            <person name="Mikhailova N."/>
            <person name="Teshima H."/>
            <person name="Detter J.C."/>
            <person name="Han C."/>
            <person name="Tapia R."/>
            <person name="Land M."/>
            <person name="Hauser L."/>
            <person name="Kyrpides N."/>
            <person name="Ivanova N."/>
            <person name="Pagani I."/>
            <person name="Jebbar M."/>
            <person name="Vannier P."/>
            <person name="Oger P."/>
            <person name="Cario A."/>
            <person name="Bartlett D."/>
            <person name="Noll K.M."/>
            <person name="Woyke T."/>
        </authorList>
    </citation>
    <scope>NUCLEOTIDE SEQUENCE [LARGE SCALE GENOMIC DNA]</scope>
    <source>
        <strain evidence="4">DSM 14283 / JCM 11233 / KA3</strain>
    </source>
</reference>
<organism evidence="3 4">
    <name type="scientific">Marinitoga piezophila (strain DSM 14283 / JCM 11233 / KA3)</name>
    <dbReference type="NCBI Taxonomy" id="443254"/>
    <lineage>
        <taxon>Bacteria</taxon>
        <taxon>Thermotogati</taxon>
        <taxon>Thermotogota</taxon>
        <taxon>Thermotogae</taxon>
        <taxon>Petrotogales</taxon>
        <taxon>Petrotogaceae</taxon>
        <taxon>Marinitoga</taxon>
    </lineage>
</organism>
<dbReference type="PRINTS" id="PR00625">
    <property type="entry name" value="JDOMAIN"/>
</dbReference>
<dbReference type="PANTHER" id="PTHR24074">
    <property type="entry name" value="CO-CHAPERONE PROTEIN DJLA"/>
    <property type="match status" value="1"/>
</dbReference>
<keyword evidence="4" id="KW-1185">Reference proteome</keyword>
<dbReference type="Pfam" id="PF00226">
    <property type="entry name" value="DnaJ"/>
    <property type="match status" value="1"/>
</dbReference>
<dbReference type="InterPro" id="IPR036869">
    <property type="entry name" value="J_dom_sf"/>
</dbReference>
<dbReference type="OrthoDB" id="9779889at2"/>
<sequence length="164" mass="19827">MDRILLILGILLIIGFFSVISIFFKLFISILVLILRNPILLLFVVLGIYILSKNVRVRYYRYGPYRRNTYGGNYRQYRQTSNSSDSGQYYGSQNYYELRQKFDYYRNIFGLSENFTKDELKKRFRDLTKQYHPDRCKDGKEICEEKFKQINEAYEFLSKYARDN</sequence>
<dbReference type="SMART" id="SM00271">
    <property type="entry name" value="DnaJ"/>
    <property type="match status" value="1"/>
</dbReference>
<dbReference type="RefSeq" id="WP_014296159.1">
    <property type="nucleotide sequence ID" value="NC_016751.1"/>
</dbReference>
<dbReference type="eggNOG" id="COG0484">
    <property type="taxonomic scope" value="Bacteria"/>
</dbReference>
<dbReference type="HOGENOM" id="CLU_1617055_0_0_0"/>
<dbReference type="STRING" id="443254.Marpi_0649"/>
<keyword evidence="1" id="KW-0812">Transmembrane</keyword>
<keyword evidence="1" id="KW-1133">Transmembrane helix</keyword>
<dbReference type="PROSITE" id="PS50076">
    <property type="entry name" value="DNAJ_2"/>
    <property type="match status" value="1"/>
</dbReference>
<gene>
    <name evidence="3" type="ordered locus">Marpi_0649</name>
</gene>
<reference evidence="3 4" key="1">
    <citation type="journal article" date="2012" name="J. Bacteriol.">
        <title>Complete Genome Sequence of the Thermophilic, Piezophilic, Heterotrophic Bacterium Marinitoga piezophila KA3.</title>
        <authorList>
            <person name="Lucas S."/>
            <person name="Han J."/>
            <person name="Lapidus A."/>
            <person name="Cheng J.F."/>
            <person name="Goodwin L.A."/>
            <person name="Pitluck S."/>
            <person name="Peters L."/>
            <person name="Mikhailova N."/>
            <person name="Teshima H."/>
            <person name="Detter J.C."/>
            <person name="Han C."/>
            <person name="Tapia R."/>
            <person name="Land M."/>
            <person name="Hauser L."/>
            <person name="Kyrpides N.C."/>
            <person name="Ivanova N."/>
            <person name="Pagani I."/>
            <person name="Vannier P."/>
            <person name="Oger P."/>
            <person name="Bartlett D.H."/>
            <person name="Noll K.M."/>
            <person name="Woyke T."/>
            <person name="Jebbar M."/>
        </authorList>
    </citation>
    <scope>NUCLEOTIDE SEQUENCE [LARGE SCALE GENOMIC DNA]</scope>
    <source>
        <strain evidence="4">DSM 14283 / JCM 11233 / KA3</strain>
    </source>
</reference>
<name>H2J626_MARPK</name>
<proteinExistence type="predicted"/>
<evidence type="ECO:0000259" key="2">
    <source>
        <dbReference type="PROSITE" id="PS50076"/>
    </source>
</evidence>
<dbReference type="SUPFAM" id="SSF46565">
    <property type="entry name" value="Chaperone J-domain"/>
    <property type="match status" value="1"/>
</dbReference>
<feature type="transmembrane region" description="Helical" evidence="1">
    <location>
        <begin position="5"/>
        <end position="24"/>
    </location>
</feature>